<dbReference type="AlphaFoldDB" id="A0A086ZH75"/>
<evidence type="ECO:0000313" key="1">
    <source>
        <dbReference type="EMBL" id="KFI45875.1"/>
    </source>
</evidence>
<dbReference type="eggNOG" id="COG1373">
    <property type="taxonomic scope" value="Bacteria"/>
</dbReference>
<reference evidence="1 2" key="1">
    <citation type="submission" date="2014-03" db="EMBL/GenBank/DDBJ databases">
        <title>Genomics of Bifidobacteria.</title>
        <authorList>
            <person name="Ventura M."/>
            <person name="Milani C."/>
            <person name="Lugli G.A."/>
        </authorList>
    </citation>
    <scope>NUCLEOTIDE SEQUENCE [LARGE SCALE GENOMIC DNA]</scope>
    <source>
        <strain evidence="1 2">DSM 22767</strain>
    </source>
</reference>
<evidence type="ECO:0000313" key="2">
    <source>
        <dbReference type="Proteomes" id="UP000029096"/>
    </source>
</evidence>
<keyword evidence="2" id="KW-1185">Reference proteome</keyword>
<accession>A0A086ZH75</accession>
<dbReference type="STRING" id="1437606.BBOH_0679"/>
<dbReference type="Proteomes" id="UP000029096">
    <property type="component" value="Unassembled WGS sequence"/>
</dbReference>
<dbReference type="EMBL" id="JGYP01000002">
    <property type="protein sequence ID" value="KFI45875.1"/>
    <property type="molecule type" value="Genomic_DNA"/>
</dbReference>
<organism evidence="1 2">
    <name type="scientific">Bifidobacterium bohemicum DSM 22767</name>
    <dbReference type="NCBI Taxonomy" id="1437606"/>
    <lineage>
        <taxon>Bacteria</taxon>
        <taxon>Bacillati</taxon>
        <taxon>Actinomycetota</taxon>
        <taxon>Actinomycetes</taxon>
        <taxon>Bifidobacteriales</taxon>
        <taxon>Bifidobacteriaceae</taxon>
        <taxon>Bifidobacterium</taxon>
    </lineage>
</organism>
<gene>
    <name evidence="1" type="ORF">BBOH_0679</name>
</gene>
<comment type="caution">
    <text evidence="1">The sequence shown here is derived from an EMBL/GenBank/DDBJ whole genome shotgun (WGS) entry which is preliminary data.</text>
</comment>
<sequence length="116" mass="12599">MALKPGEYRPRLVDAKIAKLLEVFGAVQIDGAKGCGKTWSGLAHANSVVSLDDYRVRPLAQADPTVALVGDQPHLIDEWQIAPHRPRCGAPCCRPSCQSSRSIPPNRFQRTAARAV</sequence>
<name>A0A086ZH75_9BIFI</name>
<proteinExistence type="predicted"/>
<protein>
    <submittedName>
        <fullName evidence="1">Aaa superfamily atpase</fullName>
    </submittedName>
</protein>